<evidence type="ECO:0000313" key="3">
    <source>
        <dbReference type="Proteomes" id="UP001162156"/>
    </source>
</evidence>
<feature type="region of interest" description="Disordered" evidence="1">
    <location>
        <begin position="1"/>
        <end position="26"/>
    </location>
</feature>
<protein>
    <submittedName>
        <fullName evidence="2">Uncharacterized protein</fullName>
    </submittedName>
</protein>
<evidence type="ECO:0000256" key="1">
    <source>
        <dbReference type="SAM" id="MobiDB-lite"/>
    </source>
</evidence>
<feature type="compositionally biased region" description="Polar residues" evidence="1">
    <location>
        <begin position="110"/>
        <end position="133"/>
    </location>
</feature>
<dbReference type="EMBL" id="JANEYF010003481">
    <property type="protein sequence ID" value="KAJ8936020.1"/>
    <property type="molecule type" value="Genomic_DNA"/>
</dbReference>
<organism evidence="2 3">
    <name type="scientific">Rhamnusium bicolor</name>
    <dbReference type="NCBI Taxonomy" id="1586634"/>
    <lineage>
        <taxon>Eukaryota</taxon>
        <taxon>Metazoa</taxon>
        <taxon>Ecdysozoa</taxon>
        <taxon>Arthropoda</taxon>
        <taxon>Hexapoda</taxon>
        <taxon>Insecta</taxon>
        <taxon>Pterygota</taxon>
        <taxon>Neoptera</taxon>
        <taxon>Endopterygota</taxon>
        <taxon>Coleoptera</taxon>
        <taxon>Polyphaga</taxon>
        <taxon>Cucujiformia</taxon>
        <taxon>Chrysomeloidea</taxon>
        <taxon>Cerambycidae</taxon>
        <taxon>Lepturinae</taxon>
        <taxon>Rhagiini</taxon>
        <taxon>Rhamnusium</taxon>
    </lineage>
</organism>
<evidence type="ECO:0000313" key="2">
    <source>
        <dbReference type="EMBL" id="KAJ8936020.1"/>
    </source>
</evidence>
<sequence length="170" mass="19678">MKTLKKENTKEIKKKRRKEKDGDESSLKEFNLSELFNETQITLENVKSEKGSDEDLKINNSCKRSRKLENSHTTENNLITDSQNNAGERKSKKRKEKLKERENELLPQDLYTNLSHSLSNSKESGVSAVNINRENSDSELDNLKSKKSKKRRHSCSESDIPVKKRKRKSA</sequence>
<dbReference type="AlphaFoldDB" id="A0AAV8XBU7"/>
<feature type="region of interest" description="Disordered" evidence="1">
    <location>
        <begin position="63"/>
        <end position="170"/>
    </location>
</feature>
<keyword evidence="3" id="KW-1185">Reference proteome</keyword>
<proteinExistence type="predicted"/>
<name>A0AAV8XBU7_9CUCU</name>
<gene>
    <name evidence="2" type="ORF">NQ314_012524</name>
</gene>
<feature type="compositionally biased region" description="Polar residues" evidence="1">
    <location>
        <begin position="73"/>
        <end position="86"/>
    </location>
</feature>
<reference evidence="2" key="1">
    <citation type="journal article" date="2023" name="Insect Mol. Biol.">
        <title>Genome sequencing provides insights into the evolution of gene families encoding plant cell wall-degrading enzymes in longhorned beetles.</title>
        <authorList>
            <person name="Shin N.R."/>
            <person name="Okamura Y."/>
            <person name="Kirsch R."/>
            <person name="Pauchet Y."/>
        </authorList>
    </citation>
    <scope>NUCLEOTIDE SEQUENCE</scope>
    <source>
        <strain evidence="2">RBIC_L_NR</strain>
    </source>
</reference>
<accession>A0AAV8XBU7</accession>
<feature type="compositionally biased region" description="Basic and acidic residues" evidence="1">
    <location>
        <begin position="1"/>
        <end position="11"/>
    </location>
</feature>
<dbReference type="Proteomes" id="UP001162156">
    <property type="component" value="Unassembled WGS sequence"/>
</dbReference>
<comment type="caution">
    <text evidence="2">The sequence shown here is derived from an EMBL/GenBank/DDBJ whole genome shotgun (WGS) entry which is preliminary data.</text>
</comment>